<comment type="caution">
    <text evidence="2">The sequence shown here is derived from an EMBL/GenBank/DDBJ whole genome shotgun (WGS) entry which is preliminary data.</text>
</comment>
<organism evidence="2 3">
    <name type="scientific">Psilocybe cf. subviscida</name>
    <dbReference type="NCBI Taxonomy" id="2480587"/>
    <lineage>
        <taxon>Eukaryota</taxon>
        <taxon>Fungi</taxon>
        <taxon>Dikarya</taxon>
        <taxon>Basidiomycota</taxon>
        <taxon>Agaricomycotina</taxon>
        <taxon>Agaricomycetes</taxon>
        <taxon>Agaricomycetidae</taxon>
        <taxon>Agaricales</taxon>
        <taxon>Agaricineae</taxon>
        <taxon>Strophariaceae</taxon>
        <taxon>Psilocybe</taxon>
    </lineage>
</organism>
<keyword evidence="3" id="KW-1185">Reference proteome</keyword>
<sequence>MPPKKRVPAAKAKSKATAKKPAAPSVPPTSAPVLVGINEAVSSAQGPRSGGLGSSGSKRAADSPQRDVASIKKAKVTVGGEVEDSPNRGKEDEESSSLLSDEDFDKLSKLEEMLSSHIPGTIREMFKGIQYEKPVPDGVSLAEIIDLLIDELKSRILSGKGISSELDVVYDVDDKWHDGEYDDEDDNDYGLPKDVQKRLNDAESMLQYMAGGALKSIMRQLNPYTRGAGTNRGMAGMIMAILEDLAKDGSNIKREYMIVKSFGTACCGNNSDPDLNFASDADEDDD</sequence>
<feature type="region of interest" description="Disordered" evidence="1">
    <location>
        <begin position="1"/>
        <end position="102"/>
    </location>
</feature>
<dbReference type="Proteomes" id="UP000567179">
    <property type="component" value="Unassembled WGS sequence"/>
</dbReference>
<protein>
    <submittedName>
        <fullName evidence="2">Uncharacterized protein</fullName>
    </submittedName>
</protein>
<gene>
    <name evidence="2" type="ORF">D9619_012226</name>
</gene>
<dbReference type="EMBL" id="JAACJJ010000031">
    <property type="protein sequence ID" value="KAF5318020.1"/>
    <property type="molecule type" value="Genomic_DNA"/>
</dbReference>
<name>A0A8H5B759_9AGAR</name>
<evidence type="ECO:0000313" key="2">
    <source>
        <dbReference type="EMBL" id="KAF5318020.1"/>
    </source>
</evidence>
<accession>A0A8H5B759</accession>
<feature type="compositionally biased region" description="Basic residues" evidence="1">
    <location>
        <begin position="1"/>
        <end position="18"/>
    </location>
</feature>
<evidence type="ECO:0000313" key="3">
    <source>
        <dbReference type="Proteomes" id="UP000567179"/>
    </source>
</evidence>
<reference evidence="2 3" key="1">
    <citation type="journal article" date="2020" name="ISME J.">
        <title>Uncovering the hidden diversity of litter-decomposition mechanisms in mushroom-forming fungi.</title>
        <authorList>
            <person name="Floudas D."/>
            <person name="Bentzer J."/>
            <person name="Ahren D."/>
            <person name="Johansson T."/>
            <person name="Persson P."/>
            <person name="Tunlid A."/>
        </authorList>
    </citation>
    <scope>NUCLEOTIDE SEQUENCE [LARGE SCALE GENOMIC DNA]</scope>
    <source>
        <strain evidence="2 3">CBS 101986</strain>
    </source>
</reference>
<feature type="compositionally biased region" description="Acidic residues" evidence="1">
    <location>
        <begin position="92"/>
        <end position="102"/>
    </location>
</feature>
<dbReference type="AlphaFoldDB" id="A0A8H5B759"/>
<evidence type="ECO:0000256" key="1">
    <source>
        <dbReference type="SAM" id="MobiDB-lite"/>
    </source>
</evidence>
<proteinExistence type="predicted"/>
<dbReference type="OrthoDB" id="3044400at2759"/>